<dbReference type="InterPro" id="IPR019775">
    <property type="entry name" value="WD40_repeat_CS"/>
</dbReference>
<accession>A0A9P5TZ18</accession>
<dbReference type="PROSITE" id="PS50837">
    <property type="entry name" value="NACHT"/>
    <property type="match status" value="1"/>
</dbReference>
<feature type="repeat" description="WD" evidence="3">
    <location>
        <begin position="979"/>
        <end position="1020"/>
    </location>
</feature>
<evidence type="ECO:0000256" key="3">
    <source>
        <dbReference type="PROSITE-ProRule" id="PRU00221"/>
    </source>
</evidence>
<keyword evidence="6" id="KW-1185">Reference proteome</keyword>
<comment type="caution">
    <text evidence="5">The sequence shown here is derived from an EMBL/GenBank/DDBJ whole genome shotgun (WGS) entry which is preliminary data.</text>
</comment>
<feature type="repeat" description="WD" evidence="3">
    <location>
        <begin position="1523"/>
        <end position="1564"/>
    </location>
</feature>
<feature type="repeat" description="WD" evidence="3">
    <location>
        <begin position="1309"/>
        <end position="1350"/>
    </location>
</feature>
<dbReference type="Gene3D" id="2.130.10.10">
    <property type="entry name" value="YVTN repeat-like/Quinoprotein amine dehydrogenase"/>
    <property type="match status" value="5"/>
</dbReference>
<feature type="repeat" description="WD" evidence="3">
    <location>
        <begin position="1169"/>
        <end position="1201"/>
    </location>
</feature>
<dbReference type="InterPro" id="IPR020472">
    <property type="entry name" value="WD40_PAC1"/>
</dbReference>
<dbReference type="EMBL" id="JADNRY010000215">
    <property type="protein sequence ID" value="KAF9061080.1"/>
    <property type="molecule type" value="Genomic_DNA"/>
</dbReference>
<keyword evidence="1 3" id="KW-0853">WD repeat</keyword>
<dbReference type="InterPro" id="IPR027417">
    <property type="entry name" value="P-loop_NTPase"/>
</dbReference>
<dbReference type="InterPro" id="IPR007111">
    <property type="entry name" value="NACHT_NTPase"/>
</dbReference>
<feature type="repeat" description="WD" evidence="3">
    <location>
        <begin position="1266"/>
        <end position="1298"/>
    </location>
</feature>
<dbReference type="Pfam" id="PF00400">
    <property type="entry name" value="WD40"/>
    <property type="match status" value="11"/>
</dbReference>
<proteinExistence type="predicted"/>
<evidence type="ECO:0000259" key="4">
    <source>
        <dbReference type="PROSITE" id="PS50837"/>
    </source>
</evidence>
<dbReference type="SUPFAM" id="SSF50978">
    <property type="entry name" value="WD40 repeat-like"/>
    <property type="match status" value="2"/>
</dbReference>
<evidence type="ECO:0000256" key="2">
    <source>
        <dbReference type="ARBA" id="ARBA00022737"/>
    </source>
</evidence>
<dbReference type="PANTHER" id="PTHR14604:SF4">
    <property type="entry name" value="F-BOX DOMAIN-CONTAINING PROTEIN"/>
    <property type="match status" value="1"/>
</dbReference>
<evidence type="ECO:0000313" key="6">
    <source>
        <dbReference type="Proteomes" id="UP000772434"/>
    </source>
</evidence>
<feature type="repeat" description="WD" evidence="3">
    <location>
        <begin position="1480"/>
        <end position="1521"/>
    </location>
</feature>
<gene>
    <name evidence="5" type="ORF">BDP27DRAFT_1452431</name>
</gene>
<dbReference type="SMART" id="SM00320">
    <property type="entry name" value="WD40"/>
    <property type="match status" value="14"/>
</dbReference>
<evidence type="ECO:0000313" key="5">
    <source>
        <dbReference type="EMBL" id="KAF9061080.1"/>
    </source>
</evidence>
<dbReference type="PROSITE" id="PS50294">
    <property type="entry name" value="WD_REPEATS_REGION"/>
    <property type="match status" value="10"/>
</dbReference>
<protein>
    <submittedName>
        <fullName evidence="5">WD40-repeat-containing domain protein</fullName>
    </submittedName>
</protein>
<feature type="repeat" description="WD" evidence="3">
    <location>
        <begin position="1022"/>
        <end position="1054"/>
    </location>
</feature>
<dbReference type="PROSITE" id="PS50082">
    <property type="entry name" value="WD_REPEATS_2"/>
    <property type="match status" value="10"/>
</dbReference>
<name>A0A9P5TZ18_9AGAR</name>
<dbReference type="InterPro" id="IPR056884">
    <property type="entry name" value="NPHP3-like_N"/>
</dbReference>
<feature type="repeat" description="WD" evidence="3">
    <location>
        <begin position="1352"/>
        <end position="1393"/>
    </location>
</feature>
<evidence type="ECO:0000256" key="1">
    <source>
        <dbReference type="ARBA" id="ARBA00022574"/>
    </source>
</evidence>
<feature type="domain" description="NACHT" evidence="4">
    <location>
        <begin position="380"/>
        <end position="529"/>
    </location>
</feature>
<dbReference type="OrthoDB" id="2658414at2759"/>
<feature type="repeat" description="WD" evidence="3">
    <location>
        <begin position="1203"/>
        <end position="1235"/>
    </location>
</feature>
<keyword evidence="2" id="KW-0677">Repeat</keyword>
<dbReference type="InterPro" id="IPR001680">
    <property type="entry name" value="WD40_rpt"/>
</dbReference>
<dbReference type="PRINTS" id="PR00320">
    <property type="entry name" value="GPROTEINBRPT"/>
</dbReference>
<dbReference type="PANTHER" id="PTHR14604">
    <property type="entry name" value="WD40 REPEAT PF20"/>
    <property type="match status" value="1"/>
</dbReference>
<sequence length="1635" mass="178586">MGQSYELKIISVSEIDLKRNFIIRHIPGHDTPKLCIAIDIDGKRVYQTNPSRTQVALCNQICSLSVDSPSSLIALQILHKSKCLAKKKMKLAQLLEKDEDVSVVLNHMKKNAIGTPGPTIVVRMTSIGHGQAGEIALANATQGTETLQTASTSSAIGKIVNAGVNNSDLLSNLGTMLSRLRIVGAALAKARNQDTIHPYSNVAWNILDSVYKAVQKQQETDNNVYRLVQTMADIYAFAKDIESASEKITRLETTVYALVKQTEECALFIQEYTGHGFGGRIVKNVLSEDNDKIKKFITAFEKLGESLDRGTAVETLFVSTRALAMAEETTQTQKLNSLKPVDMNASLRPVCLPGTRQELRDSITNWLITPPDVNAVNPGNILWLSGVAGGGKSTIAMSVSQYFQELERLGAFLFFNRADKSRSDPADVIRTITFYLARSNIHVASAISDAIRNDPASIDSPIQIQFQKLLLDPLDKSKSHIHGPIIVILDALDECGNAESRRGLVSLISDDFPKLPPAVCFFITSRPDSDIASKFKTQRKITRLLLDITIESSSTDIRLYLNDEMGKIRQHHSAWNLSHTWPGEFKMGALTKHSSGLFIWASTATKYLLGSYNPNEALESILNNDQTTVQALDDIYAKALEVAGLWNNTTFVRDARAALSVVVLGKTPVSDTMIDRLLDLKYPSSHIFSRLGCVLQWAPGQDVRILHASFSDYLTDHGRSGDKPWFINPASLEPQIARGCLHILKKELRFNICRFEDSHIYTTKVPGLSECITDLSKRITNHISPQLFYSSLYWASHLAVIGSATPISSATPLLRDGLLVDLKDLMYTKFLFWLEVLCVQQKVGVAINALEAVANLAKTYWYEEELADFATDAVKFVLRFAPVISHSVPHIYLSALAFAPSESKVKEKYFSWLVPSKTAGIESSVSGQWPRLQATIKGHSGRVRSVAFSPDGVHIASGSADRTLRVWDARTGDLIVGPFNGHEDEVKCVAFSCDGQKIVSGSYDETLHVWDALTGKMIGVPLTGHTDKVNFVCFSPNGKQIASGSLDKTVCIWDWEGHTEGNAPALVIKHAAAVRAVAFAPDRDQVVSGTGEVGSSGGGGNLVQVWDTRTGKLVTGPLKGHTQYIRSVAFSPDGKHILSLSHEAACIWDAYTGTEIITITTPMGPSAYSVAFTPNGKQIVVGYSDTLLRIWDVQTGALVSAPIDGHSGAVLSVSVSPDGMRIASGSNDKTIHVWDAYQELSAALKVDTQYKGTNDQEIAQMHHPRYTGHTNTVHCVAFSPKGDHIASGSWDNTVCVWDSCTGTIVTGPLHGHKNRVLCIAFSPNEDQIVSGSLDTTIWVWDVQNGTMVVGPLEGHSKPVWCVAFSPQGDRIVSGSADTTVCVWDVETSSLVFRLTGVHTSTVSSVAFSLNGGQIRSASLSDVILLDAQTGALVDGPFKFKVDDQAFSDVRFTPDGQLIGAAGNDGVVQILNLRSQDSTRFEGHTNGVRNMAFSQDGKWIVSGSDDTTVCMWDLEARSLAAGLFEGHRLAVYSVDFSPDRRRVVSGSQDTSIRVFEITPDDTLKKALGEGSLGQDGWLLNSMAQPILWVPPWLHRGLYFPQNSLVIYKDGTTKLDFTHFVEGTAWQECVDLPVHSN</sequence>
<dbReference type="Pfam" id="PF24883">
    <property type="entry name" value="NPHP3_N"/>
    <property type="match status" value="1"/>
</dbReference>
<feature type="repeat" description="WD" evidence="3">
    <location>
        <begin position="936"/>
        <end position="977"/>
    </location>
</feature>
<dbReference type="InterPro" id="IPR015943">
    <property type="entry name" value="WD40/YVTN_repeat-like_dom_sf"/>
</dbReference>
<dbReference type="CDD" id="cd00200">
    <property type="entry name" value="WD40"/>
    <property type="match status" value="2"/>
</dbReference>
<dbReference type="Gene3D" id="3.40.50.300">
    <property type="entry name" value="P-loop containing nucleotide triphosphate hydrolases"/>
    <property type="match status" value="1"/>
</dbReference>
<dbReference type="InterPro" id="IPR050995">
    <property type="entry name" value="WD-F-box_domain-protein"/>
</dbReference>
<dbReference type="InterPro" id="IPR036322">
    <property type="entry name" value="WD40_repeat_dom_sf"/>
</dbReference>
<dbReference type="SUPFAM" id="SSF52540">
    <property type="entry name" value="P-loop containing nucleoside triphosphate hydrolases"/>
    <property type="match status" value="1"/>
</dbReference>
<dbReference type="PROSITE" id="PS00678">
    <property type="entry name" value="WD_REPEATS_1"/>
    <property type="match status" value="4"/>
</dbReference>
<dbReference type="Proteomes" id="UP000772434">
    <property type="component" value="Unassembled WGS sequence"/>
</dbReference>
<reference evidence="5" key="1">
    <citation type="submission" date="2020-11" db="EMBL/GenBank/DDBJ databases">
        <authorList>
            <consortium name="DOE Joint Genome Institute"/>
            <person name="Ahrendt S."/>
            <person name="Riley R."/>
            <person name="Andreopoulos W."/>
            <person name="Labutti K."/>
            <person name="Pangilinan J."/>
            <person name="Ruiz-Duenas F.J."/>
            <person name="Barrasa J.M."/>
            <person name="Sanchez-Garcia M."/>
            <person name="Camarero S."/>
            <person name="Miyauchi S."/>
            <person name="Serrano A."/>
            <person name="Linde D."/>
            <person name="Babiker R."/>
            <person name="Drula E."/>
            <person name="Ayuso-Fernandez I."/>
            <person name="Pacheco R."/>
            <person name="Padilla G."/>
            <person name="Ferreira P."/>
            <person name="Barriuso J."/>
            <person name="Kellner H."/>
            <person name="Castanera R."/>
            <person name="Alfaro M."/>
            <person name="Ramirez L."/>
            <person name="Pisabarro A.G."/>
            <person name="Kuo A."/>
            <person name="Tritt A."/>
            <person name="Lipzen A."/>
            <person name="He G."/>
            <person name="Yan M."/>
            <person name="Ng V."/>
            <person name="Cullen D."/>
            <person name="Martin F."/>
            <person name="Rosso M.-N."/>
            <person name="Henrissat B."/>
            <person name="Hibbett D."/>
            <person name="Martinez A.T."/>
            <person name="Grigoriev I.V."/>
        </authorList>
    </citation>
    <scope>NUCLEOTIDE SEQUENCE</scope>
    <source>
        <strain evidence="5">AH 40177</strain>
    </source>
</reference>
<organism evidence="5 6">
    <name type="scientific">Rhodocollybia butyracea</name>
    <dbReference type="NCBI Taxonomy" id="206335"/>
    <lineage>
        <taxon>Eukaryota</taxon>
        <taxon>Fungi</taxon>
        <taxon>Dikarya</taxon>
        <taxon>Basidiomycota</taxon>
        <taxon>Agaricomycotina</taxon>
        <taxon>Agaricomycetes</taxon>
        <taxon>Agaricomycetidae</taxon>
        <taxon>Agaricales</taxon>
        <taxon>Marasmiineae</taxon>
        <taxon>Omphalotaceae</taxon>
        <taxon>Rhodocollybia</taxon>
    </lineage>
</organism>